<accession>A0A4R1HBB0</accession>
<feature type="transmembrane region" description="Helical" evidence="1">
    <location>
        <begin position="59"/>
        <end position="78"/>
    </location>
</feature>
<organism evidence="3 4">
    <name type="scientific">Thiogranum longum</name>
    <dbReference type="NCBI Taxonomy" id="1537524"/>
    <lineage>
        <taxon>Bacteria</taxon>
        <taxon>Pseudomonadati</taxon>
        <taxon>Pseudomonadota</taxon>
        <taxon>Gammaproteobacteria</taxon>
        <taxon>Chromatiales</taxon>
        <taxon>Ectothiorhodospiraceae</taxon>
        <taxon>Thiogranum</taxon>
    </lineage>
</organism>
<sequence length="337" mass="36981">MSIEFIWPWVFAALPLPLLMAWLLPRAAENTGAALRLPFYQALTASSVVRQSTPSRIRLWLAILVWALLVIAAARPQYLGEPVHLPISGRDLLLAVDISGSMETEDMVMGGRVTSRLIAVKRVASDFIERRKGDRIGLILFGDQAYLQTPLTFDRKTVNTQLLEAAIGLAGKRTAIGDAIGLAIKRLREQPEGNRVLILLTDGANTAGSIAPLKAADIAAQEGVKIYTIGVGADEMVVQGLFGRQRIANTELDEATLKAIADKTGGRYFRARDLQGLEQVYRLLDKLEPASQDEEVFRPRHELYIWPLAAALLISLLMVLGQLNLLQRLKPVGVPHA</sequence>
<keyword evidence="1" id="KW-1133">Transmembrane helix</keyword>
<dbReference type="Gene3D" id="3.40.50.410">
    <property type="entry name" value="von Willebrand factor, type A domain"/>
    <property type="match status" value="1"/>
</dbReference>
<evidence type="ECO:0000259" key="2">
    <source>
        <dbReference type="PROSITE" id="PS50234"/>
    </source>
</evidence>
<dbReference type="Pfam" id="PF00092">
    <property type="entry name" value="VWA"/>
    <property type="match status" value="1"/>
</dbReference>
<dbReference type="InterPro" id="IPR002035">
    <property type="entry name" value="VWF_A"/>
</dbReference>
<dbReference type="InterPro" id="IPR033881">
    <property type="entry name" value="vWA_BatA_type"/>
</dbReference>
<evidence type="ECO:0000313" key="3">
    <source>
        <dbReference type="EMBL" id="TCK17891.1"/>
    </source>
</evidence>
<dbReference type="SMART" id="SM00327">
    <property type="entry name" value="VWA"/>
    <property type="match status" value="1"/>
</dbReference>
<dbReference type="InterPro" id="IPR050768">
    <property type="entry name" value="UPF0353/GerABKA_families"/>
</dbReference>
<keyword evidence="1" id="KW-0812">Transmembrane</keyword>
<protein>
    <submittedName>
        <fullName evidence="3">Ca-activated chloride channel family protein</fullName>
    </submittedName>
</protein>
<evidence type="ECO:0000313" key="4">
    <source>
        <dbReference type="Proteomes" id="UP000295707"/>
    </source>
</evidence>
<keyword evidence="4" id="KW-1185">Reference proteome</keyword>
<feature type="transmembrane region" description="Helical" evidence="1">
    <location>
        <begin position="6"/>
        <end position="24"/>
    </location>
</feature>
<gene>
    <name evidence="3" type="ORF">DFR30_1144</name>
</gene>
<name>A0A4R1HBB0_9GAMM</name>
<dbReference type="AlphaFoldDB" id="A0A4R1HBB0"/>
<dbReference type="InterPro" id="IPR036465">
    <property type="entry name" value="vWFA_dom_sf"/>
</dbReference>
<keyword evidence="1" id="KW-0472">Membrane</keyword>
<dbReference type="PANTHER" id="PTHR22550">
    <property type="entry name" value="SPORE GERMINATION PROTEIN"/>
    <property type="match status" value="1"/>
</dbReference>
<dbReference type="EMBL" id="SMFX01000001">
    <property type="protein sequence ID" value="TCK17891.1"/>
    <property type="molecule type" value="Genomic_DNA"/>
</dbReference>
<feature type="domain" description="VWFA" evidence="2">
    <location>
        <begin position="91"/>
        <end position="287"/>
    </location>
</feature>
<dbReference type="OrthoDB" id="6206554at2"/>
<reference evidence="3 4" key="1">
    <citation type="submission" date="2019-03" db="EMBL/GenBank/DDBJ databases">
        <title>Genomic Encyclopedia of Type Strains, Phase IV (KMG-IV): sequencing the most valuable type-strain genomes for metagenomic binning, comparative biology and taxonomic classification.</title>
        <authorList>
            <person name="Goeker M."/>
        </authorList>
    </citation>
    <scope>NUCLEOTIDE SEQUENCE [LARGE SCALE GENOMIC DNA]</scope>
    <source>
        <strain evidence="3 4">DSM 19610</strain>
    </source>
</reference>
<dbReference type="Proteomes" id="UP000295707">
    <property type="component" value="Unassembled WGS sequence"/>
</dbReference>
<proteinExistence type="predicted"/>
<dbReference type="CDD" id="cd01467">
    <property type="entry name" value="vWA_BatA_type"/>
    <property type="match status" value="1"/>
</dbReference>
<comment type="caution">
    <text evidence="3">The sequence shown here is derived from an EMBL/GenBank/DDBJ whole genome shotgun (WGS) entry which is preliminary data.</text>
</comment>
<dbReference type="PANTHER" id="PTHR22550:SF18">
    <property type="entry name" value="VWFA DOMAIN-CONTAINING PROTEIN"/>
    <property type="match status" value="1"/>
</dbReference>
<feature type="transmembrane region" description="Helical" evidence="1">
    <location>
        <begin position="303"/>
        <end position="321"/>
    </location>
</feature>
<dbReference type="PROSITE" id="PS50234">
    <property type="entry name" value="VWFA"/>
    <property type="match status" value="1"/>
</dbReference>
<evidence type="ECO:0000256" key="1">
    <source>
        <dbReference type="SAM" id="Phobius"/>
    </source>
</evidence>
<dbReference type="RefSeq" id="WP_132971729.1">
    <property type="nucleotide sequence ID" value="NZ_SMFX01000001.1"/>
</dbReference>
<dbReference type="SUPFAM" id="SSF53300">
    <property type="entry name" value="vWA-like"/>
    <property type="match status" value="1"/>
</dbReference>